<sequence length="51" mass="5645">MRSATGWVPVIPDEWSLTMGGKDEVNGYDVFEEEIVTASEPEPDTQEGDDD</sequence>
<proteinExistence type="predicted"/>
<evidence type="ECO:0000313" key="1">
    <source>
        <dbReference type="EMBL" id="GGX77569.1"/>
    </source>
</evidence>
<name>A0ABQ2YCQ2_9ACTN</name>
<reference evidence="2" key="1">
    <citation type="journal article" date="2019" name="Int. J. Syst. Evol. Microbiol.">
        <title>The Global Catalogue of Microorganisms (GCM) 10K type strain sequencing project: providing services to taxonomists for standard genome sequencing and annotation.</title>
        <authorList>
            <consortium name="The Broad Institute Genomics Platform"/>
            <consortium name="The Broad Institute Genome Sequencing Center for Infectious Disease"/>
            <person name="Wu L."/>
            <person name="Ma J."/>
        </authorList>
    </citation>
    <scope>NUCLEOTIDE SEQUENCE [LARGE SCALE GENOMIC DNA]</scope>
    <source>
        <strain evidence="2">JCM 4586</strain>
    </source>
</reference>
<evidence type="ECO:0000313" key="2">
    <source>
        <dbReference type="Proteomes" id="UP000659223"/>
    </source>
</evidence>
<keyword evidence="2" id="KW-1185">Reference proteome</keyword>
<accession>A0ABQ2YCQ2</accession>
<dbReference type="EMBL" id="BMUT01000004">
    <property type="protein sequence ID" value="GGX77569.1"/>
    <property type="molecule type" value="Genomic_DNA"/>
</dbReference>
<organism evidence="1 2">
    <name type="scientific">Streptomyces hiroshimensis</name>
    <dbReference type="NCBI Taxonomy" id="66424"/>
    <lineage>
        <taxon>Bacteria</taxon>
        <taxon>Bacillati</taxon>
        <taxon>Actinomycetota</taxon>
        <taxon>Actinomycetes</taxon>
        <taxon>Kitasatosporales</taxon>
        <taxon>Streptomycetaceae</taxon>
        <taxon>Streptomyces</taxon>
    </lineage>
</organism>
<comment type="caution">
    <text evidence="1">The sequence shown here is derived from an EMBL/GenBank/DDBJ whole genome shotgun (WGS) entry which is preliminary data.</text>
</comment>
<protein>
    <submittedName>
        <fullName evidence="1">Uncharacterized protein</fullName>
    </submittedName>
</protein>
<gene>
    <name evidence="1" type="ORF">GCM10010324_23870</name>
</gene>
<dbReference type="Proteomes" id="UP000659223">
    <property type="component" value="Unassembled WGS sequence"/>
</dbReference>